<evidence type="ECO:0000256" key="1">
    <source>
        <dbReference type="SAM" id="MobiDB-lite"/>
    </source>
</evidence>
<accession>A0A9J6E597</accession>
<reference evidence="2" key="2">
    <citation type="submission" date="2021-09" db="EMBL/GenBank/DDBJ databases">
        <authorList>
            <person name="Jia N."/>
            <person name="Wang J."/>
            <person name="Shi W."/>
            <person name="Du L."/>
            <person name="Sun Y."/>
            <person name="Zhan W."/>
            <person name="Jiang J."/>
            <person name="Wang Q."/>
            <person name="Zhang B."/>
            <person name="Ji P."/>
            <person name="Sakyi L.B."/>
            <person name="Cui X."/>
            <person name="Yuan T."/>
            <person name="Jiang B."/>
            <person name="Yang W."/>
            <person name="Lam T.T.-Y."/>
            <person name="Chang Q."/>
            <person name="Ding S."/>
            <person name="Wang X."/>
            <person name="Zhu J."/>
            <person name="Ruan X."/>
            <person name="Zhao L."/>
            <person name="Wei J."/>
            <person name="Que T."/>
            <person name="Du C."/>
            <person name="Cheng J."/>
            <person name="Dai P."/>
            <person name="Han X."/>
            <person name="Huang E."/>
            <person name="Gao Y."/>
            <person name="Liu J."/>
            <person name="Shao H."/>
            <person name="Ye R."/>
            <person name="Li L."/>
            <person name="Wei W."/>
            <person name="Wang X."/>
            <person name="Wang C."/>
            <person name="Huo Q."/>
            <person name="Li W."/>
            <person name="Guo W."/>
            <person name="Chen H."/>
            <person name="Chen S."/>
            <person name="Zhou L."/>
            <person name="Zhou L."/>
            <person name="Ni X."/>
            <person name="Tian J."/>
            <person name="Zhou Y."/>
            <person name="Sheng Y."/>
            <person name="Liu T."/>
            <person name="Pan Y."/>
            <person name="Xia L."/>
            <person name="Li J."/>
            <person name="Zhao F."/>
            <person name="Cao W."/>
        </authorList>
    </citation>
    <scope>NUCLEOTIDE SEQUENCE</scope>
    <source>
        <strain evidence="2">Rmic-2018</strain>
        <tissue evidence="2">Larvae</tissue>
    </source>
</reference>
<feature type="compositionally biased region" description="Basic and acidic residues" evidence="1">
    <location>
        <begin position="205"/>
        <end position="216"/>
    </location>
</feature>
<dbReference type="Proteomes" id="UP000821866">
    <property type="component" value="Chromosome 3"/>
</dbReference>
<organism evidence="2 3">
    <name type="scientific">Rhipicephalus microplus</name>
    <name type="common">Cattle tick</name>
    <name type="synonym">Boophilus microplus</name>
    <dbReference type="NCBI Taxonomy" id="6941"/>
    <lineage>
        <taxon>Eukaryota</taxon>
        <taxon>Metazoa</taxon>
        <taxon>Ecdysozoa</taxon>
        <taxon>Arthropoda</taxon>
        <taxon>Chelicerata</taxon>
        <taxon>Arachnida</taxon>
        <taxon>Acari</taxon>
        <taxon>Parasitiformes</taxon>
        <taxon>Ixodida</taxon>
        <taxon>Ixodoidea</taxon>
        <taxon>Ixodidae</taxon>
        <taxon>Rhipicephalinae</taxon>
        <taxon>Rhipicephalus</taxon>
        <taxon>Boophilus</taxon>
    </lineage>
</organism>
<evidence type="ECO:0000313" key="3">
    <source>
        <dbReference type="Proteomes" id="UP000821866"/>
    </source>
</evidence>
<feature type="compositionally biased region" description="Basic and acidic residues" evidence="1">
    <location>
        <begin position="36"/>
        <end position="57"/>
    </location>
</feature>
<dbReference type="EMBL" id="JABSTU010000005">
    <property type="protein sequence ID" value="KAH8029655.1"/>
    <property type="molecule type" value="Genomic_DNA"/>
</dbReference>
<dbReference type="AlphaFoldDB" id="A0A9J6E597"/>
<reference evidence="2" key="1">
    <citation type="journal article" date="2020" name="Cell">
        <title>Large-Scale Comparative Analyses of Tick Genomes Elucidate Their Genetic Diversity and Vector Capacities.</title>
        <authorList>
            <consortium name="Tick Genome and Microbiome Consortium (TIGMIC)"/>
            <person name="Jia N."/>
            <person name="Wang J."/>
            <person name="Shi W."/>
            <person name="Du L."/>
            <person name="Sun Y."/>
            <person name="Zhan W."/>
            <person name="Jiang J.F."/>
            <person name="Wang Q."/>
            <person name="Zhang B."/>
            <person name="Ji P."/>
            <person name="Bell-Sakyi L."/>
            <person name="Cui X.M."/>
            <person name="Yuan T.T."/>
            <person name="Jiang B.G."/>
            <person name="Yang W.F."/>
            <person name="Lam T.T."/>
            <person name="Chang Q.C."/>
            <person name="Ding S.J."/>
            <person name="Wang X.J."/>
            <person name="Zhu J.G."/>
            <person name="Ruan X.D."/>
            <person name="Zhao L."/>
            <person name="Wei J.T."/>
            <person name="Ye R.Z."/>
            <person name="Que T.C."/>
            <person name="Du C.H."/>
            <person name="Zhou Y.H."/>
            <person name="Cheng J.X."/>
            <person name="Dai P.F."/>
            <person name="Guo W.B."/>
            <person name="Han X.H."/>
            <person name="Huang E.J."/>
            <person name="Li L.F."/>
            <person name="Wei W."/>
            <person name="Gao Y.C."/>
            <person name="Liu J.Z."/>
            <person name="Shao H.Z."/>
            <person name="Wang X."/>
            <person name="Wang C.C."/>
            <person name="Yang T.C."/>
            <person name="Huo Q.B."/>
            <person name="Li W."/>
            <person name="Chen H.Y."/>
            <person name="Chen S.E."/>
            <person name="Zhou L.G."/>
            <person name="Ni X.B."/>
            <person name="Tian J.H."/>
            <person name="Sheng Y."/>
            <person name="Liu T."/>
            <person name="Pan Y.S."/>
            <person name="Xia L.Y."/>
            <person name="Li J."/>
            <person name="Zhao F."/>
            <person name="Cao W.C."/>
        </authorList>
    </citation>
    <scope>NUCLEOTIDE SEQUENCE</scope>
    <source>
        <strain evidence="2">Rmic-2018</strain>
    </source>
</reference>
<proteinExistence type="predicted"/>
<comment type="caution">
    <text evidence="2">The sequence shown here is derived from an EMBL/GenBank/DDBJ whole genome shotgun (WGS) entry which is preliminary data.</text>
</comment>
<name>A0A9J6E597_RHIMP</name>
<feature type="region of interest" description="Disordered" evidence="1">
    <location>
        <begin position="36"/>
        <end position="60"/>
    </location>
</feature>
<gene>
    <name evidence="2" type="ORF">HPB51_002112</name>
</gene>
<keyword evidence="3" id="KW-1185">Reference proteome</keyword>
<feature type="region of interest" description="Disordered" evidence="1">
    <location>
        <begin position="180"/>
        <end position="216"/>
    </location>
</feature>
<feature type="compositionally biased region" description="Polar residues" evidence="1">
    <location>
        <begin position="180"/>
        <end position="189"/>
    </location>
</feature>
<protein>
    <submittedName>
        <fullName evidence="2">Uncharacterized protein</fullName>
    </submittedName>
</protein>
<evidence type="ECO:0000313" key="2">
    <source>
        <dbReference type="EMBL" id="KAH8029655.1"/>
    </source>
</evidence>
<sequence>MFCSRASLNQQSRGSRVPLSLSSECATNDRKALVTHRGYSEEGVHPDDRHYDTSETHRSRRPSGCQACGCIGRCRGRHAGRFSSTFSCPTLLSRDSPVARGTQTEQAAMTRSCDCQTEPLAAADVLYDRAVDEHEVPIEMRTAAVLDSTPPFPRHRSNSFVCAIQGGNAAAAEAFDNSGISKENSTADSGSAKPPLPKLTFEDFDGQRRDGDEQTRKAALRKCLLEVGRSVAMDLDQPDGSTGSPRPRGASFLSGLDSLHLQIASVSSVRGRTENPYQSPLYVYTFVERGTSTPAQFRSGGSRRDWRYCHRPPTHRVSIVFHLQKTMARRKQSRTRYQVPLDLSGIQFEWSSRLGVIRRRGPVVEVFRLPTGRLRDRIPSVVAAAKWREKR</sequence>
<dbReference type="VEuPathDB" id="VectorBase:LOC119165290"/>